<reference evidence="1 2" key="1">
    <citation type="journal article" date="2016" name="Mol. Biol. Evol.">
        <title>Comparative Genomics of Early-Diverging Mushroom-Forming Fungi Provides Insights into the Origins of Lignocellulose Decay Capabilities.</title>
        <authorList>
            <person name="Nagy L.G."/>
            <person name="Riley R."/>
            <person name="Tritt A."/>
            <person name="Adam C."/>
            <person name="Daum C."/>
            <person name="Floudas D."/>
            <person name="Sun H."/>
            <person name="Yadav J.S."/>
            <person name="Pangilinan J."/>
            <person name="Larsson K.H."/>
            <person name="Matsuura K."/>
            <person name="Barry K."/>
            <person name="Labutti K."/>
            <person name="Kuo R."/>
            <person name="Ohm R.A."/>
            <person name="Bhattacharya S.S."/>
            <person name="Shirouzu T."/>
            <person name="Yoshinaga Y."/>
            <person name="Martin F.M."/>
            <person name="Grigoriev I.V."/>
            <person name="Hibbett D.S."/>
        </authorList>
    </citation>
    <scope>NUCLEOTIDE SEQUENCE [LARGE SCALE GENOMIC DNA]</scope>
    <source>
        <strain evidence="1 2">HHB14362 ss-1</strain>
    </source>
</reference>
<evidence type="ECO:0000313" key="2">
    <source>
        <dbReference type="Proteomes" id="UP000076761"/>
    </source>
</evidence>
<dbReference type="EMBL" id="KV425560">
    <property type="protein sequence ID" value="KZT27928.1"/>
    <property type="molecule type" value="Genomic_DNA"/>
</dbReference>
<sequence>MQDRSPRRLLLRLWGVPPILAGRAARVIKRALNSHLGTLARARSQSAGTAFPRASTCALPVLDFLWAPSRVRGVRCFYPRWHGTDGRTRHGSLPAFVCLLPIKFLPSEITRCSGFQKHSTFRDQQASIDRHLRFEYAWIQVTRRACVP</sequence>
<protein>
    <submittedName>
        <fullName evidence="1">Uncharacterized protein</fullName>
    </submittedName>
</protein>
<name>A0A165UBW9_9AGAM</name>
<dbReference type="InParanoid" id="A0A165UBW9"/>
<accession>A0A165UBW9</accession>
<evidence type="ECO:0000313" key="1">
    <source>
        <dbReference type="EMBL" id="KZT27928.1"/>
    </source>
</evidence>
<keyword evidence="2" id="KW-1185">Reference proteome</keyword>
<gene>
    <name evidence="1" type="ORF">NEOLEDRAFT_1130435</name>
</gene>
<organism evidence="1 2">
    <name type="scientific">Neolentinus lepideus HHB14362 ss-1</name>
    <dbReference type="NCBI Taxonomy" id="1314782"/>
    <lineage>
        <taxon>Eukaryota</taxon>
        <taxon>Fungi</taxon>
        <taxon>Dikarya</taxon>
        <taxon>Basidiomycota</taxon>
        <taxon>Agaricomycotina</taxon>
        <taxon>Agaricomycetes</taxon>
        <taxon>Gloeophyllales</taxon>
        <taxon>Gloeophyllaceae</taxon>
        <taxon>Neolentinus</taxon>
    </lineage>
</organism>
<dbReference type="Proteomes" id="UP000076761">
    <property type="component" value="Unassembled WGS sequence"/>
</dbReference>
<proteinExistence type="predicted"/>
<dbReference type="AlphaFoldDB" id="A0A165UBW9"/>